<dbReference type="SMART" id="SM00382">
    <property type="entry name" value="AAA"/>
    <property type="match status" value="1"/>
</dbReference>
<dbReference type="SUPFAM" id="SSF52540">
    <property type="entry name" value="P-loop containing nucleoside triphosphate hydrolases"/>
    <property type="match status" value="1"/>
</dbReference>
<dbReference type="PANTHER" id="PTHR13779:SF7">
    <property type="entry name" value="ATPASE WRNIP1"/>
    <property type="match status" value="1"/>
</dbReference>
<keyword evidence="6" id="KW-1185">Reference proteome</keyword>
<evidence type="ECO:0000256" key="1">
    <source>
        <dbReference type="ARBA" id="ARBA00008959"/>
    </source>
</evidence>
<keyword evidence="2" id="KW-0547">Nucleotide-binding</keyword>
<dbReference type="InterPro" id="IPR021886">
    <property type="entry name" value="MgsA_C"/>
</dbReference>
<feature type="compositionally biased region" description="Acidic residues" evidence="4">
    <location>
        <begin position="446"/>
        <end position="459"/>
    </location>
</feature>
<dbReference type="CDD" id="cd00009">
    <property type="entry name" value="AAA"/>
    <property type="match status" value="1"/>
</dbReference>
<dbReference type="Gene3D" id="1.20.272.10">
    <property type="match status" value="1"/>
</dbReference>
<dbReference type="Gene3D" id="3.40.50.300">
    <property type="entry name" value="P-loop containing nucleotide triphosphate hydrolases"/>
    <property type="match status" value="1"/>
</dbReference>
<feature type="compositionally biased region" description="Acidic residues" evidence="4">
    <location>
        <begin position="107"/>
        <end position="124"/>
    </location>
</feature>
<evidence type="ECO:0000259" key="5">
    <source>
        <dbReference type="SMART" id="SM00382"/>
    </source>
</evidence>
<evidence type="ECO:0000256" key="4">
    <source>
        <dbReference type="SAM" id="MobiDB-lite"/>
    </source>
</evidence>
<dbReference type="Pfam" id="PF12002">
    <property type="entry name" value="MgsA_C"/>
    <property type="match status" value="1"/>
</dbReference>
<sequence length="664" mass="72221">MSTAGGMDCPVCGILFSADTISDHVNACLEGDFSSTSTSKPKETRKRRKQADWDFLTGNGVNSSKTGKKRSTSSASPSAQSAKKGKATSGANRLGDRLKRRSKSSSNDEDFKFEEETSDVEFVSEETGCCNTNNSNASAQKDINQQANGKKFPDFQTSRPSSSKSNSTSDRETMTISEASVTKNNYKGPTFLDRMRNSNTATTPARKNKMQSNAPLAERVRPNDLADFIGQKTAVGKKTLLHSLLAHGDKVPSMILWGPPGCGKTTLAKIIAHKCKELGTAKFVIMSATSASVNDVKEAVKIAKNDFKMLRKKTILFLDEIHRFNKLQQDVLLPHVEDGTLTLIGATTETPSFQVNSALLSRCRVITLGKLEIEDVKAILMRALTQLEVSVLDEENDMTDNGSTDVRCRCVIEADAVEVLAGLVDGDARAALNGLQMAVESRLAETEEDATDEQEEEEEEVKKSNNVVCITVEDVKEGLQKSHILYDKTGEEHYNISSAFIKSMRGSDANAALYWLSRMLEGGENPMFVARRLVVFASEDVGLADAQALVQAVSTMQACHFIGMPECAVNLAQCVVYMSRAPKSVEVYTALAAARQCVRGQVGALPSVPLHLRNASNKFLKSQGYGKGYKYPPAFPGKSVEQDYLPSSLLGTDFFVPGNPFSKT</sequence>
<dbReference type="InterPro" id="IPR008921">
    <property type="entry name" value="DNA_pol3_clamp-load_cplx_C"/>
</dbReference>
<dbReference type="Gene3D" id="1.10.3710.10">
    <property type="entry name" value="DNA polymerase III clamp loader subunits, C-terminal domain"/>
    <property type="match status" value="1"/>
</dbReference>
<dbReference type="InterPro" id="IPR027417">
    <property type="entry name" value="P-loop_NTPase"/>
</dbReference>
<organism evidence="6 7">
    <name type="scientific">Aplysia californica</name>
    <name type="common">California sea hare</name>
    <dbReference type="NCBI Taxonomy" id="6500"/>
    <lineage>
        <taxon>Eukaryota</taxon>
        <taxon>Metazoa</taxon>
        <taxon>Spiralia</taxon>
        <taxon>Lophotrochozoa</taxon>
        <taxon>Mollusca</taxon>
        <taxon>Gastropoda</taxon>
        <taxon>Heterobranchia</taxon>
        <taxon>Euthyneura</taxon>
        <taxon>Tectipleura</taxon>
        <taxon>Aplysiida</taxon>
        <taxon>Aplysioidea</taxon>
        <taxon>Aplysiidae</taxon>
        <taxon>Aplysia</taxon>
    </lineage>
</organism>
<dbReference type="InterPro" id="IPR003593">
    <property type="entry name" value="AAA+_ATPase"/>
</dbReference>
<dbReference type="RefSeq" id="XP_005102626.1">
    <property type="nucleotide sequence ID" value="XM_005102569.3"/>
</dbReference>
<keyword evidence="3" id="KW-0067">ATP-binding</keyword>
<feature type="compositionally biased region" description="Polar residues" evidence="4">
    <location>
        <begin position="197"/>
        <end position="214"/>
    </location>
</feature>
<dbReference type="InterPro" id="IPR032423">
    <property type="entry name" value="AAA_assoc_2"/>
</dbReference>
<feature type="domain" description="AAA+ ATPase" evidence="5">
    <location>
        <begin position="250"/>
        <end position="371"/>
    </location>
</feature>
<dbReference type="GeneID" id="101846222"/>
<name>A0ABM0JVP1_APLCA</name>
<evidence type="ECO:0000313" key="7">
    <source>
        <dbReference type="RefSeq" id="XP_005102626.1"/>
    </source>
</evidence>
<dbReference type="CDD" id="cd18139">
    <property type="entry name" value="HLD_clamp_RarA"/>
    <property type="match status" value="1"/>
</dbReference>
<dbReference type="Proteomes" id="UP000694888">
    <property type="component" value="Unplaced"/>
</dbReference>
<feature type="compositionally biased region" description="Low complexity" evidence="4">
    <location>
        <begin position="72"/>
        <end position="82"/>
    </location>
</feature>
<gene>
    <name evidence="7" type="primary">LOC101846222</name>
</gene>
<dbReference type="InterPro" id="IPR003959">
    <property type="entry name" value="ATPase_AAA_core"/>
</dbReference>
<dbReference type="PANTHER" id="PTHR13779">
    <property type="entry name" value="WERNER HELICASE-INTERACTING PROTEIN 1 FAMILY MEMBER"/>
    <property type="match status" value="1"/>
</dbReference>
<dbReference type="Pfam" id="PF00004">
    <property type="entry name" value="AAA"/>
    <property type="match status" value="1"/>
</dbReference>
<feature type="compositionally biased region" description="Polar residues" evidence="4">
    <location>
        <begin position="174"/>
        <end position="187"/>
    </location>
</feature>
<evidence type="ECO:0000256" key="3">
    <source>
        <dbReference type="ARBA" id="ARBA00022840"/>
    </source>
</evidence>
<accession>A0ABM0JVP1</accession>
<dbReference type="SUPFAM" id="SSF48019">
    <property type="entry name" value="post-AAA+ oligomerization domain-like"/>
    <property type="match status" value="1"/>
</dbReference>
<proteinExistence type="inferred from homology"/>
<dbReference type="InterPro" id="IPR051314">
    <property type="entry name" value="AAA_ATPase_RarA/MGS1/WRNIP1"/>
</dbReference>
<evidence type="ECO:0000256" key="2">
    <source>
        <dbReference type="ARBA" id="ARBA00022741"/>
    </source>
</evidence>
<dbReference type="Gene3D" id="1.10.8.60">
    <property type="match status" value="1"/>
</dbReference>
<dbReference type="Pfam" id="PF16193">
    <property type="entry name" value="AAA_assoc_2"/>
    <property type="match status" value="1"/>
</dbReference>
<feature type="region of interest" description="Disordered" evidence="4">
    <location>
        <begin position="31"/>
        <end position="124"/>
    </location>
</feature>
<evidence type="ECO:0000313" key="6">
    <source>
        <dbReference type="Proteomes" id="UP000694888"/>
    </source>
</evidence>
<reference evidence="7" key="1">
    <citation type="submission" date="2025-08" db="UniProtKB">
        <authorList>
            <consortium name="RefSeq"/>
        </authorList>
    </citation>
    <scope>IDENTIFICATION</scope>
</reference>
<comment type="similarity">
    <text evidence="1">Belongs to the AAA ATPase family. RarA/MGS1/WRNIP1 subfamily.</text>
</comment>
<feature type="compositionally biased region" description="Low complexity" evidence="4">
    <location>
        <begin position="158"/>
        <end position="168"/>
    </location>
</feature>
<feature type="region of interest" description="Disordered" evidence="4">
    <location>
        <begin position="443"/>
        <end position="463"/>
    </location>
</feature>
<feature type="region of interest" description="Disordered" evidence="4">
    <location>
        <begin position="149"/>
        <end position="216"/>
    </location>
</feature>
<protein>
    <submittedName>
        <fullName evidence="7">ATPase WRNIP1 isoform X1</fullName>
    </submittedName>
</protein>